<evidence type="ECO:0000313" key="2">
    <source>
        <dbReference type="EMBL" id="CAL1359085.1"/>
    </source>
</evidence>
<reference evidence="2 3" key="1">
    <citation type="submission" date="2024-04" db="EMBL/GenBank/DDBJ databases">
        <authorList>
            <person name="Fracassetti M."/>
        </authorList>
    </citation>
    <scope>NUCLEOTIDE SEQUENCE [LARGE SCALE GENOMIC DNA]</scope>
</reference>
<dbReference type="EMBL" id="OZ034814">
    <property type="protein sequence ID" value="CAL1359085.1"/>
    <property type="molecule type" value="Genomic_DNA"/>
</dbReference>
<dbReference type="Proteomes" id="UP001497516">
    <property type="component" value="Chromosome 10"/>
</dbReference>
<gene>
    <name evidence="2" type="ORF">LTRI10_LOCUS6595</name>
</gene>
<proteinExistence type="predicted"/>
<feature type="region of interest" description="Disordered" evidence="1">
    <location>
        <begin position="38"/>
        <end position="77"/>
    </location>
</feature>
<sequence>MKTYNEFDNVNGGEIRAENRDAEIEAASEEAFGLSSAFVSSSSMGEDDNGGEEALLRLGLPKRQRRRDGDCRLHEES</sequence>
<evidence type="ECO:0000313" key="3">
    <source>
        <dbReference type="Proteomes" id="UP001497516"/>
    </source>
</evidence>
<evidence type="ECO:0000256" key="1">
    <source>
        <dbReference type="SAM" id="MobiDB-lite"/>
    </source>
</evidence>
<feature type="compositionally biased region" description="Basic and acidic residues" evidence="1">
    <location>
        <begin position="67"/>
        <end position="77"/>
    </location>
</feature>
<organism evidence="2 3">
    <name type="scientific">Linum trigynum</name>
    <dbReference type="NCBI Taxonomy" id="586398"/>
    <lineage>
        <taxon>Eukaryota</taxon>
        <taxon>Viridiplantae</taxon>
        <taxon>Streptophyta</taxon>
        <taxon>Embryophyta</taxon>
        <taxon>Tracheophyta</taxon>
        <taxon>Spermatophyta</taxon>
        <taxon>Magnoliopsida</taxon>
        <taxon>eudicotyledons</taxon>
        <taxon>Gunneridae</taxon>
        <taxon>Pentapetalae</taxon>
        <taxon>rosids</taxon>
        <taxon>fabids</taxon>
        <taxon>Malpighiales</taxon>
        <taxon>Linaceae</taxon>
        <taxon>Linum</taxon>
    </lineage>
</organism>
<name>A0AAV2CRY8_9ROSI</name>
<keyword evidence="3" id="KW-1185">Reference proteome</keyword>
<accession>A0AAV2CRY8</accession>
<protein>
    <submittedName>
        <fullName evidence="2">Uncharacterized protein</fullName>
    </submittedName>
</protein>
<dbReference type="AlphaFoldDB" id="A0AAV2CRY8"/>